<protein>
    <submittedName>
        <fullName evidence="1">Uncharacterized protein</fullName>
    </submittedName>
</protein>
<gene>
    <name evidence="1" type="ORF">BWY04_00234</name>
</gene>
<dbReference type="AlphaFoldDB" id="A0A1V5ZPZ7"/>
<name>A0A1V5ZPZ7_9BACT</name>
<dbReference type="EMBL" id="MWDB01000003">
    <property type="protein sequence ID" value="OQB42355.1"/>
    <property type="molecule type" value="Genomic_DNA"/>
</dbReference>
<proteinExistence type="predicted"/>
<reference evidence="1" key="1">
    <citation type="submission" date="2017-02" db="EMBL/GenBank/DDBJ databases">
        <title>Delving into the versatile metabolic prowess of the omnipresent phylum Bacteroidetes.</title>
        <authorList>
            <person name="Nobu M.K."/>
            <person name="Mei R."/>
            <person name="Narihiro T."/>
            <person name="Kuroda K."/>
            <person name="Liu W.-T."/>
        </authorList>
    </citation>
    <scope>NUCLEOTIDE SEQUENCE</scope>
    <source>
        <strain evidence="1">ADurb.Bin160</strain>
    </source>
</reference>
<evidence type="ECO:0000313" key="1">
    <source>
        <dbReference type="EMBL" id="OQB42355.1"/>
    </source>
</evidence>
<organism evidence="1">
    <name type="scientific">candidate division CPR1 bacterium ADurb.Bin160</name>
    <dbReference type="NCBI Taxonomy" id="1852826"/>
    <lineage>
        <taxon>Bacteria</taxon>
        <taxon>candidate division CPR1</taxon>
    </lineage>
</organism>
<comment type="caution">
    <text evidence="1">The sequence shown here is derived from an EMBL/GenBank/DDBJ whole genome shotgun (WGS) entry which is preliminary data.</text>
</comment>
<sequence length="71" mass="8520">MDYSEEQINKDIVKRIPEKKCSKERIKLLKKIIEKEKRFLEKINEGSDFIYLKTPLESKKQISFIDSNKSE</sequence>
<accession>A0A1V5ZPZ7</accession>
<dbReference type="Proteomes" id="UP000485621">
    <property type="component" value="Unassembled WGS sequence"/>
</dbReference>